<dbReference type="GO" id="GO:0005737">
    <property type="term" value="C:cytoplasm"/>
    <property type="evidence" value="ECO:0007669"/>
    <property type="project" value="TreeGrafter"/>
</dbReference>
<gene>
    <name evidence="1" type="ORF">RMAR00112_LOCUS34115</name>
</gene>
<dbReference type="Pfam" id="PF13344">
    <property type="entry name" value="Hydrolase_6"/>
    <property type="match status" value="1"/>
</dbReference>
<dbReference type="Gene3D" id="3.40.50.1000">
    <property type="entry name" value="HAD superfamily/HAD-like"/>
    <property type="match status" value="2"/>
</dbReference>
<proteinExistence type="predicted"/>
<dbReference type="PANTHER" id="PTHR19288:SF93">
    <property type="entry name" value="FI11325P-RELATED"/>
    <property type="match status" value="1"/>
</dbReference>
<dbReference type="EMBL" id="HBHW01043956">
    <property type="protein sequence ID" value="CAE0066043.1"/>
    <property type="molecule type" value="Transcribed_RNA"/>
</dbReference>
<accession>A0A7S3ABU0</accession>
<dbReference type="Pfam" id="PF13242">
    <property type="entry name" value="Hydrolase_like"/>
    <property type="match status" value="1"/>
</dbReference>
<dbReference type="InterPro" id="IPR006357">
    <property type="entry name" value="HAD-SF_hydro_IIA"/>
</dbReference>
<sequence length="377" mass="41843">MNSPGFINVSFQLRRGTRSARFCAEPGVESLTSVPGGGLRRSTGAKVVDMEDFGVVFDIDGVLLHGKQLLKGGREAVEYCEEYGVPHVFLTNNAMDLESVRADYLSSVLGAEIHANRMICAHTPLTDLPDEVKQGLVLVTGFSTGDVRDILFFKGFQNVQTVHEYAEKRPYLVPNKLYPGRKLTAYEDPDLVIPEEEETVSAVVVIENSTDWHQDLQVILDVLRSDGRVGSSMDKQMVDVYCCNYDFVFATGFQNPRLGPGAFMRCLEMLFRETTGRELEVKSFGKPFPPAYRTTERRLAAQSKSGTVPETIYAIGDNPRSDIAGANRAGKRYKSILVRTGVFNGNLDNDPEDPADYVVQDVEEAMDLIRAIHTVKN</sequence>
<dbReference type="NCBIfam" id="TIGR01456">
    <property type="entry name" value="CECR5"/>
    <property type="match status" value="1"/>
</dbReference>
<dbReference type="NCBIfam" id="TIGR01460">
    <property type="entry name" value="HAD-SF-IIA"/>
    <property type="match status" value="1"/>
</dbReference>
<dbReference type="InterPro" id="IPR036412">
    <property type="entry name" value="HAD-like_sf"/>
</dbReference>
<dbReference type="SUPFAM" id="SSF56784">
    <property type="entry name" value="HAD-like"/>
    <property type="match status" value="1"/>
</dbReference>
<dbReference type="GO" id="GO:0016791">
    <property type="term" value="F:phosphatase activity"/>
    <property type="evidence" value="ECO:0007669"/>
    <property type="project" value="TreeGrafter"/>
</dbReference>
<dbReference type="AlphaFoldDB" id="A0A7S3ABU0"/>
<dbReference type="InterPro" id="IPR006353">
    <property type="entry name" value="HAD-SF_hydro_IIA_CECR5"/>
</dbReference>
<organism evidence="1">
    <name type="scientific">Rhodosorus marinus</name>
    <dbReference type="NCBI Taxonomy" id="101924"/>
    <lineage>
        <taxon>Eukaryota</taxon>
        <taxon>Rhodophyta</taxon>
        <taxon>Stylonematophyceae</taxon>
        <taxon>Stylonematales</taxon>
        <taxon>Stylonemataceae</taxon>
        <taxon>Rhodosorus</taxon>
    </lineage>
</organism>
<reference evidence="1" key="1">
    <citation type="submission" date="2021-01" db="EMBL/GenBank/DDBJ databases">
        <authorList>
            <person name="Corre E."/>
            <person name="Pelletier E."/>
            <person name="Niang G."/>
            <person name="Scheremetjew M."/>
            <person name="Finn R."/>
            <person name="Kale V."/>
            <person name="Holt S."/>
            <person name="Cochrane G."/>
            <person name="Meng A."/>
            <person name="Brown T."/>
            <person name="Cohen L."/>
        </authorList>
    </citation>
    <scope>NUCLEOTIDE SEQUENCE</scope>
    <source>
        <strain evidence="1">CCMP 769</strain>
    </source>
</reference>
<name>A0A7S3ABU0_9RHOD</name>
<dbReference type="InterPro" id="IPR023214">
    <property type="entry name" value="HAD_sf"/>
</dbReference>
<dbReference type="PANTHER" id="PTHR19288">
    <property type="entry name" value="4-NITROPHENYLPHOSPHATASE-RELATED"/>
    <property type="match status" value="1"/>
</dbReference>
<protein>
    <submittedName>
        <fullName evidence="1">Uncharacterized protein</fullName>
    </submittedName>
</protein>
<evidence type="ECO:0000313" key="1">
    <source>
        <dbReference type="EMBL" id="CAE0066043.1"/>
    </source>
</evidence>